<dbReference type="PANTHER" id="PTHR47053:SF1">
    <property type="entry name" value="MUREIN DD-ENDOPEPTIDASE MEPH-RELATED"/>
    <property type="match status" value="1"/>
</dbReference>
<evidence type="ECO:0000256" key="3">
    <source>
        <dbReference type="ARBA" id="ARBA00022801"/>
    </source>
</evidence>
<keyword evidence="3" id="KW-0378">Hydrolase</keyword>
<dbReference type="Proteomes" id="UP000249645">
    <property type="component" value="Unassembled WGS sequence"/>
</dbReference>
<dbReference type="Pfam" id="PF18348">
    <property type="entry name" value="SH3_16"/>
    <property type="match status" value="1"/>
</dbReference>
<feature type="domain" description="NlpC/P60" evidence="5">
    <location>
        <begin position="124"/>
        <end position="251"/>
    </location>
</feature>
<dbReference type="InterPro" id="IPR041382">
    <property type="entry name" value="SH3_16"/>
</dbReference>
<dbReference type="PROSITE" id="PS51935">
    <property type="entry name" value="NLPC_P60"/>
    <property type="match status" value="1"/>
</dbReference>
<dbReference type="InterPro" id="IPR000064">
    <property type="entry name" value="NLP_P60_dom"/>
</dbReference>
<keyword evidence="2" id="KW-0645">Protease</keyword>
<comment type="caution">
    <text evidence="6">The sequence shown here is derived from an EMBL/GenBank/DDBJ whole genome shotgun (WGS) entry which is preliminary data.</text>
</comment>
<sequence>MQFVAVIVPAAPVRAESSHRSEMISQLLFGEKAVVMDKKSDFTKVKSLIDNYEGWVQSTQLTSVSKHFALKKETGYVERNGALAYLNETPMQLSVGTPLYSLRNIGQYKVRYKKGRKLGNDYTTFNPDAIKSIAMQYLNVGYLWGGRSTFGVDCSGFVQNVLKFFDKRLPRDASQQAKEGTLIEFLPMAQCGDLAFFDNEEGNITHVGILLDSNTVIHSSGRVHIDPIDNEGIINRELNLRTHHLRIIKRF</sequence>
<evidence type="ECO:0000256" key="2">
    <source>
        <dbReference type="ARBA" id="ARBA00022670"/>
    </source>
</evidence>
<dbReference type="Gene3D" id="2.30.30.40">
    <property type="entry name" value="SH3 Domains"/>
    <property type="match status" value="1"/>
</dbReference>
<proteinExistence type="inferred from homology"/>
<accession>A0A2W5EEP5</accession>
<dbReference type="InterPro" id="IPR051202">
    <property type="entry name" value="Peptidase_C40"/>
</dbReference>
<gene>
    <name evidence="6" type="ORF">DI598_18650</name>
</gene>
<evidence type="ECO:0000313" key="6">
    <source>
        <dbReference type="EMBL" id="PZP41093.1"/>
    </source>
</evidence>
<name>A0A2W5EEP5_9SPHI</name>
<dbReference type="GO" id="GO:0006508">
    <property type="term" value="P:proteolysis"/>
    <property type="evidence" value="ECO:0007669"/>
    <property type="project" value="UniProtKB-KW"/>
</dbReference>
<dbReference type="SUPFAM" id="SSF54001">
    <property type="entry name" value="Cysteine proteinases"/>
    <property type="match status" value="1"/>
</dbReference>
<dbReference type="PANTHER" id="PTHR47053">
    <property type="entry name" value="MUREIN DD-ENDOPEPTIDASE MEPH-RELATED"/>
    <property type="match status" value="1"/>
</dbReference>
<keyword evidence="4" id="KW-0788">Thiol protease</keyword>
<evidence type="ECO:0000256" key="4">
    <source>
        <dbReference type="ARBA" id="ARBA00022807"/>
    </source>
</evidence>
<reference evidence="6 7" key="1">
    <citation type="submission" date="2017-11" db="EMBL/GenBank/DDBJ databases">
        <title>Infants hospitalized years apart are colonized by the same room-sourced microbial strains.</title>
        <authorList>
            <person name="Brooks B."/>
            <person name="Olm M.R."/>
            <person name="Firek B.A."/>
            <person name="Baker R."/>
            <person name="Thomas B.C."/>
            <person name="Morowitz M.J."/>
            <person name="Banfield J.F."/>
        </authorList>
    </citation>
    <scope>NUCLEOTIDE SEQUENCE [LARGE SCALE GENOMIC DNA]</scope>
    <source>
        <strain evidence="6">S2_009_000_R2_76</strain>
    </source>
</reference>
<dbReference type="AlphaFoldDB" id="A0A2W5EEP5"/>
<evidence type="ECO:0000313" key="7">
    <source>
        <dbReference type="Proteomes" id="UP000249645"/>
    </source>
</evidence>
<organism evidence="6 7">
    <name type="scientific">Pseudopedobacter saltans</name>
    <dbReference type="NCBI Taxonomy" id="151895"/>
    <lineage>
        <taxon>Bacteria</taxon>
        <taxon>Pseudomonadati</taxon>
        <taxon>Bacteroidota</taxon>
        <taxon>Sphingobacteriia</taxon>
        <taxon>Sphingobacteriales</taxon>
        <taxon>Sphingobacteriaceae</taxon>
        <taxon>Pseudopedobacter</taxon>
    </lineage>
</organism>
<dbReference type="GO" id="GO:0008234">
    <property type="term" value="F:cysteine-type peptidase activity"/>
    <property type="evidence" value="ECO:0007669"/>
    <property type="project" value="UniProtKB-KW"/>
</dbReference>
<evidence type="ECO:0000256" key="1">
    <source>
        <dbReference type="ARBA" id="ARBA00007074"/>
    </source>
</evidence>
<protein>
    <recommendedName>
        <fullName evidence="5">NlpC/P60 domain-containing protein</fullName>
    </recommendedName>
</protein>
<dbReference type="Gene3D" id="3.90.1720.10">
    <property type="entry name" value="endopeptidase domain like (from Nostoc punctiforme)"/>
    <property type="match status" value="1"/>
</dbReference>
<evidence type="ECO:0000259" key="5">
    <source>
        <dbReference type="PROSITE" id="PS51935"/>
    </source>
</evidence>
<dbReference type="InterPro" id="IPR038765">
    <property type="entry name" value="Papain-like_cys_pep_sf"/>
</dbReference>
<comment type="similarity">
    <text evidence="1">Belongs to the peptidase C40 family.</text>
</comment>
<dbReference type="EMBL" id="QFOI01000547">
    <property type="protein sequence ID" value="PZP41093.1"/>
    <property type="molecule type" value="Genomic_DNA"/>
</dbReference>
<dbReference type="Pfam" id="PF00877">
    <property type="entry name" value="NLPC_P60"/>
    <property type="match status" value="1"/>
</dbReference>